<protein>
    <submittedName>
        <fullName evidence="1">Uncharacterized protein</fullName>
    </submittedName>
</protein>
<reference evidence="2" key="1">
    <citation type="submission" date="2016-11" db="EMBL/GenBank/DDBJ databases">
        <authorList>
            <person name="Varghese N."/>
            <person name="Submissions S."/>
        </authorList>
    </citation>
    <scope>NUCLEOTIDE SEQUENCE [LARGE SCALE GENOMIC DNA]</scope>
    <source>
        <strain evidence="2">DSM 100564</strain>
    </source>
</reference>
<keyword evidence="2" id="KW-1185">Reference proteome</keyword>
<dbReference type="EMBL" id="FQZQ01000010">
    <property type="protein sequence ID" value="SHJ55017.1"/>
    <property type="molecule type" value="Genomic_DNA"/>
</dbReference>
<dbReference type="AlphaFoldDB" id="A0A1M6K836"/>
<name>A0A1M6K836_9RHOB</name>
<dbReference type="RefSeq" id="WP_073252174.1">
    <property type="nucleotide sequence ID" value="NZ_FQZQ01000010.1"/>
</dbReference>
<dbReference type="OrthoDB" id="7873775at2"/>
<gene>
    <name evidence="1" type="ORF">SAMN05444000_11024</name>
</gene>
<evidence type="ECO:0000313" key="2">
    <source>
        <dbReference type="Proteomes" id="UP000183982"/>
    </source>
</evidence>
<organism evidence="1 2">
    <name type="scientific">Shimia gijangensis</name>
    <dbReference type="NCBI Taxonomy" id="1470563"/>
    <lineage>
        <taxon>Bacteria</taxon>
        <taxon>Pseudomonadati</taxon>
        <taxon>Pseudomonadota</taxon>
        <taxon>Alphaproteobacteria</taxon>
        <taxon>Rhodobacterales</taxon>
        <taxon>Roseobacteraceae</taxon>
    </lineage>
</organism>
<sequence>MEQVSVLRLNERALLNRDRIVQLKRQLGEPTAQDVLCRAVEEIAARLEYVSVRFGLQELPEMRKSTRSLLAIADQVGLDTLTMVADDVLDCIDNGDLVALSATHDRLLRVGQNSLTEIWDMQDIRV</sequence>
<dbReference type="Proteomes" id="UP000183982">
    <property type="component" value="Unassembled WGS sequence"/>
</dbReference>
<evidence type="ECO:0000313" key="1">
    <source>
        <dbReference type="EMBL" id="SHJ55017.1"/>
    </source>
</evidence>
<dbReference type="STRING" id="1470563.SAMN05444000_11024"/>
<accession>A0A1M6K836</accession>
<proteinExistence type="predicted"/>